<evidence type="ECO:0000259" key="1">
    <source>
        <dbReference type="Pfam" id="PF07238"/>
    </source>
</evidence>
<dbReference type="Proteomes" id="UP000287823">
    <property type="component" value="Unassembled WGS sequence"/>
</dbReference>
<dbReference type="SUPFAM" id="SSF141371">
    <property type="entry name" value="PilZ domain-like"/>
    <property type="match status" value="1"/>
</dbReference>
<feature type="domain" description="PilZ" evidence="1">
    <location>
        <begin position="520"/>
        <end position="604"/>
    </location>
</feature>
<feature type="domain" description="PilZ" evidence="1">
    <location>
        <begin position="173"/>
        <end position="257"/>
    </location>
</feature>
<protein>
    <recommendedName>
        <fullName evidence="1">PilZ domain-containing protein</fullName>
    </recommendedName>
</protein>
<name>A0A432WGS4_9GAMM</name>
<dbReference type="EMBL" id="PIPO01000003">
    <property type="protein sequence ID" value="RUO32978.1"/>
    <property type="molecule type" value="Genomic_DNA"/>
</dbReference>
<dbReference type="Gene3D" id="2.40.10.220">
    <property type="entry name" value="predicted glycosyltransferase like domains"/>
    <property type="match status" value="1"/>
</dbReference>
<dbReference type="Pfam" id="PF07238">
    <property type="entry name" value="PilZ"/>
    <property type="match status" value="2"/>
</dbReference>
<evidence type="ECO:0000313" key="3">
    <source>
        <dbReference type="Proteomes" id="UP000287823"/>
    </source>
</evidence>
<organism evidence="2 3">
    <name type="scientific">Aliidiomarina soli</name>
    <dbReference type="NCBI Taxonomy" id="1928574"/>
    <lineage>
        <taxon>Bacteria</taxon>
        <taxon>Pseudomonadati</taxon>
        <taxon>Pseudomonadota</taxon>
        <taxon>Gammaproteobacteria</taxon>
        <taxon>Alteromonadales</taxon>
        <taxon>Idiomarinaceae</taxon>
        <taxon>Aliidiomarina</taxon>
    </lineage>
</organism>
<dbReference type="GO" id="GO:0035438">
    <property type="term" value="F:cyclic-di-GMP binding"/>
    <property type="evidence" value="ECO:0007669"/>
    <property type="project" value="InterPro"/>
</dbReference>
<proteinExistence type="predicted"/>
<gene>
    <name evidence="2" type="ORF">CWE14_06950</name>
</gene>
<dbReference type="AlphaFoldDB" id="A0A432WGS4"/>
<evidence type="ECO:0000313" key="2">
    <source>
        <dbReference type="EMBL" id="RUO32978.1"/>
    </source>
</evidence>
<dbReference type="RefSeq" id="WP_126798728.1">
    <property type="nucleotide sequence ID" value="NZ_PIPO01000003.1"/>
</dbReference>
<dbReference type="InterPro" id="IPR009875">
    <property type="entry name" value="PilZ_domain"/>
</dbReference>
<comment type="caution">
    <text evidence="2">The sequence shown here is derived from an EMBL/GenBank/DDBJ whole genome shotgun (WGS) entry which is preliminary data.</text>
</comment>
<reference evidence="2 3" key="1">
    <citation type="journal article" date="2011" name="Front. Microbiol.">
        <title>Genomic signatures of strain selection and enhancement in Bacillus atrophaeus var. globigii, a historical biowarfare simulant.</title>
        <authorList>
            <person name="Gibbons H.S."/>
            <person name="Broomall S.M."/>
            <person name="McNew L.A."/>
            <person name="Daligault H."/>
            <person name="Chapman C."/>
            <person name="Bruce D."/>
            <person name="Karavis M."/>
            <person name="Krepps M."/>
            <person name="McGregor P.A."/>
            <person name="Hong C."/>
            <person name="Park K.H."/>
            <person name="Akmal A."/>
            <person name="Feldman A."/>
            <person name="Lin J.S."/>
            <person name="Chang W.E."/>
            <person name="Higgs B.W."/>
            <person name="Demirev P."/>
            <person name="Lindquist J."/>
            <person name="Liem A."/>
            <person name="Fochler E."/>
            <person name="Read T.D."/>
            <person name="Tapia R."/>
            <person name="Johnson S."/>
            <person name="Bishop-Lilly K.A."/>
            <person name="Detter C."/>
            <person name="Han C."/>
            <person name="Sozhamannan S."/>
            <person name="Rosenzweig C.N."/>
            <person name="Skowronski E.W."/>
        </authorList>
    </citation>
    <scope>NUCLEOTIDE SEQUENCE [LARGE SCALE GENOMIC DNA]</scope>
    <source>
        <strain evidence="2 3">Y4G10-17</strain>
    </source>
</reference>
<keyword evidence="3" id="KW-1185">Reference proteome</keyword>
<accession>A0A432WGS4</accession>
<sequence length="850" mass="98269">MDTVAKQQLIEQLKPVVNEPEFDSIFSALTTDLSGPERFKLKAELRRLARPCRKAIDLRKRVDGHCRPYKHKGFVHYMDDVAISIFESGLSHYRGVYTEDTYEQVHNAENNFRIIAKRERARALAAAKRRAIAEETPLIPGDASAGEKTTAETTVAVDKALEAPYFTFGTYHHRKEERMNFAVQVMIKTGLGDDIEAITTNISVSGMQIKITPELDVTEGSTLGVRFTGLAQEFTFDPNFVVPYQVVGIENRKDFLYLRLVRDVDFESKEFDEFLVRFINGYKRRYKVNVDNTYGAVVAKGHEQFYFPRMSGVPLYFRRQENRMFSAMALETENNAAVLDDWLNEENKNQLPGLFTGKRLSHFLRHLKDHPGTYAHTVFYTFQMLRQGKVYFYAATDFELNQNEKLKRIFLAYACRTNSFKVYSFSFARLDLGKAWSPVTLPQEILQREKHLQRPPAPDVMRQINGLTHVGLLNDITPDPARYEHYHCKKEELVGLKDFVVSRKVPLELQRVAYSFVNFRSESRFGYRTRVRVRGGERTLLGTTRDISTMGMQVDVEEALDVKAGDYVEIDMIQLAKRAQGFNLGHLRYEVMHLAKDKTTLHLRADVKSETHDGREYIKEMIKNNQDEVLNTRQSGSLHGLQLCLRNLYSHALMTLPIYLHRESKGEFGIDMLGVTPLRQPMKELSLGLAQEPEQASLRPFLDKEQMGSQLKMRWNKLEQNSRPQLLEMYVFLRYRRGVVQVERRYKSQFKSAEIEKAFIENALASGSLMLLRMEINRTGKPDISFISKEFKYINLYAAHKAQQLEKDLWSVVGLVDVIDCTTELMNRLPLSKQQRDEQAQRLDDFLAQL</sequence>